<organism evidence="2 3">
    <name type="scientific">Micromonospora taraxaci</name>
    <dbReference type="NCBI Taxonomy" id="1316803"/>
    <lineage>
        <taxon>Bacteria</taxon>
        <taxon>Bacillati</taxon>
        <taxon>Actinomycetota</taxon>
        <taxon>Actinomycetes</taxon>
        <taxon>Micromonosporales</taxon>
        <taxon>Micromonosporaceae</taxon>
        <taxon>Micromonospora</taxon>
    </lineage>
</organism>
<evidence type="ECO:0000313" key="2">
    <source>
        <dbReference type="EMBL" id="TWG16474.1"/>
    </source>
</evidence>
<evidence type="ECO:0000313" key="3">
    <source>
        <dbReference type="Proteomes" id="UP000317685"/>
    </source>
</evidence>
<dbReference type="AlphaFoldDB" id="A0A561VY04"/>
<reference evidence="2 3" key="1">
    <citation type="submission" date="2019-06" db="EMBL/GenBank/DDBJ databases">
        <title>Sequencing the genomes of 1000 actinobacteria strains.</title>
        <authorList>
            <person name="Klenk H.-P."/>
        </authorList>
    </citation>
    <scope>NUCLEOTIDE SEQUENCE [LARGE SCALE GENOMIC DNA]</scope>
    <source>
        <strain evidence="2 3">DSM 45885</strain>
    </source>
</reference>
<dbReference type="InterPro" id="IPR026004">
    <property type="entry name" value="Septum_form"/>
</dbReference>
<dbReference type="EMBL" id="VIWZ01000001">
    <property type="protein sequence ID" value="TWG16474.1"/>
    <property type="molecule type" value="Genomic_DNA"/>
</dbReference>
<name>A0A561VY04_9ACTN</name>
<comment type="caution">
    <text evidence="2">The sequence shown here is derived from an EMBL/GenBank/DDBJ whole genome shotgun (WGS) entry which is preliminary data.</text>
</comment>
<keyword evidence="3" id="KW-1185">Reference proteome</keyword>
<proteinExistence type="predicted"/>
<protein>
    <submittedName>
        <fullName evidence="2">Putative regulator of septum formation</fullName>
    </submittedName>
</protein>
<dbReference type="Pfam" id="PF13845">
    <property type="entry name" value="Septum_form"/>
    <property type="match status" value="1"/>
</dbReference>
<evidence type="ECO:0000259" key="1">
    <source>
        <dbReference type="Pfam" id="PF13845"/>
    </source>
</evidence>
<sequence>MAAAQDGDDVRRSWGSAILVALTIGASGCDGGPSAKATSTFVPSAGVCHATAGDERSPEAYLPIPCSSKHEVETFLVGRITGAEGAASAPPAAGTEGISRLYEACDADAAVFLGGEWRESRLAMRTLVPSAARWKAGERWYRCDLLEMHAVDRWFPNPRANSLRGALTGDSPFRYTCFNNPTESGDLPPASCTGPHDTEFAGIWRAGPEVETLTDDVRHAGCRATVSRYVGVSETDVEGRFQLFWFTPEGEPEWQAGALSVGCLLHSPEGALKASVKGAGRKALAATG</sequence>
<dbReference type="Proteomes" id="UP000317685">
    <property type="component" value="Unassembled WGS sequence"/>
</dbReference>
<feature type="domain" description="Septum formation-related" evidence="1">
    <location>
        <begin position="45"/>
        <end position="263"/>
    </location>
</feature>
<accession>A0A561VY04</accession>
<gene>
    <name evidence="2" type="ORF">FHU34_111811</name>
</gene>
<dbReference type="OrthoDB" id="3381205at2"/>